<evidence type="ECO:0000313" key="3">
    <source>
        <dbReference type="EMBL" id="KAF8724550.1"/>
    </source>
</evidence>
<dbReference type="InterPro" id="IPR040274">
    <property type="entry name" value="CLE27/CLE43"/>
</dbReference>
<feature type="chain" id="PRO_5036240252" evidence="2">
    <location>
        <begin position="16"/>
        <end position="67"/>
    </location>
</feature>
<keyword evidence="5" id="KW-1185">Reference proteome</keyword>
<feature type="region of interest" description="Disordered" evidence="1">
    <location>
        <begin position="38"/>
        <end position="67"/>
    </location>
</feature>
<dbReference type="OrthoDB" id="695103at2759"/>
<dbReference type="EMBL" id="JACEFO010000145">
    <property type="protein sequence ID" value="KAF8780017.1"/>
    <property type="molecule type" value="Genomic_DNA"/>
</dbReference>
<dbReference type="PANTHER" id="PTHR37184:SF2">
    <property type="entry name" value="CLAVATA3_ESR (CLE)-RELATED PROTEIN 43"/>
    <property type="match status" value="1"/>
</dbReference>
<evidence type="ECO:0000256" key="2">
    <source>
        <dbReference type="SAM" id="SignalP"/>
    </source>
</evidence>
<gene>
    <name evidence="4" type="ORF">HU200_001980</name>
    <name evidence="3" type="ORF">HU200_020809</name>
</gene>
<name>A0A835KEK0_9POAL</name>
<evidence type="ECO:0000313" key="5">
    <source>
        <dbReference type="Proteomes" id="UP000636709"/>
    </source>
</evidence>
<accession>A0A835KEK0</accession>
<organism evidence="3 5">
    <name type="scientific">Digitaria exilis</name>
    <dbReference type="NCBI Taxonomy" id="1010633"/>
    <lineage>
        <taxon>Eukaryota</taxon>
        <taxon>Viridiplantae</taxon>
        <taxon>Streptophyta</taxon>
        <taxon>Embryophyta</taxon>
        <taxon>Tracheophyta</taxon>
        <taxon>Spermatophyta</taxon>
        <taxon>Magnoliopsida</taxon>
        <taxon>Liliopsida</taxon>
        <taxon>Poales</taxon>
        <taxon>Poaceae</taxon>
        <taxon>PACMAD clade</taxon>
        <taxon>Panicoideae</taxon>
        <taxon>Panicodae</taxon>
        <taxon>Paniceae</taxon>
        <taxon>Anthephorinae</taxon>
        <taxon>Digitaria</taxon>
    </lineage>
</organism>
<dbReference type="EMBL" id="JACEFO010001661">
    <property type="protein sequence ID" value="KAF8724550.1"/>
    <property type="molecule type" value="Genomic_DNA"/>
</dbReference>
<reference evidence="3" key="1">
    <citation type="submission" date="2020-07" db="EMBL/GenBank/DDBJ databases">
        <title>Genome sequence and genetic diversity analysis of an under-domesticated orphan crop, white fonio (Digitaria exilis).</title>
        <authorList>
            <person name="Bennetzen J.L."/>
            <person name="Chen S."/>
            <person name="Ma X."/>
            <person name="Wang X."/>
            <person name="Yssel A.E.J."/>
            <person name="Chaluvadi S.R."/>
            <person name="Johnson M."/>
            <person name="Gangashetty P."/>
            <person name="Hamidou F."/>
            <person name="Sanogo M.D."/>
            <person name="Zwaenepoel A."/>
            <person name="Wallace J."/>
            <person name="Van De Peer Y."/>
            <person name="Van Deynze A."/>
        </authorList>
    </citation>
    <scope>NUCLEOTIDE SEQUENCE</scope>
    <source>
        <tissue evidence="3">Leaves</tissue>
    </source>
</reference>
<dbReference type="AlphaFoldDB" id="A0A835KEK0"/>
<evidence type="ECO:0000313" key="4">
    <source>
        <dbReference type="EMBL" id="KAF8780017.1"/>
    </source>
</evidence>
<feature type="signal peptide" evidence="2">
    <location>
        <begin position="1"/>
        <end position="15"/>
    </location>
</feature>
<dbReference type="Proteomes" id="UP000636709">
    <property type="component" value="Unassembled WGS sequence"/>
</dbReference>
<dbReference type="PANTHER" id="PTHR37184">
    <property type="entry name" value="CLAVATA3/ESR (CLE)-RELATED PROTEIN 27"/>
    <property type="match status" value="1"/>
</dbReference>
<keyword evidence="2" id="KW-0732">Signal</keyword>
<comment type="caution">
    <text evidence="3">The sequence shown here is derived from an EMBL/GenBank/DDBJ whole genome shotgun (WGS) entry which is preliminary data.</text>
</comment>
<sequence length="67" mass="7102">MYLMWVCLHGDLVAAAVPLPRRRLSLVAAGSHVVGSRPVPAGGAGADARFGDDKRRIPSCPDALHNR</sequence>
<evidence type="ECO:0000256" key="1">
    <source>
        <dbReference type="SAM" id="MobiDB-lite"/>
    </source>
</evidence>
<proteinExistence type="predicted"/>
<protein>
    <submittedName>
        <fullName evidence="3">Uncharacterized protein</fullName>
    </submittedName>
</protein>